<comment type="similarity">
    <text evidence="2">Belongs to the CpsD/CapB family.</text>
</comment>
<keyword evidence="11" id="KW-0067">ATP-binding</keyword>
<feature type="coiled-coil region" evidence="16">
    <location>
        <begin position="218"/>
        <end position="282"/>
    </location>
</feature>
<feature type="transmembrane region" description="Helical" evidence="17">
    <location>
        <begin position="453"/>
        <end position="473"/>
    </location>
</feature>
<comment type="catalytic activity">
    <reaction evidence="15">
        <text>L-tyrosyl-[protein] + ATP = O-phospho-L-tyrosyl-[protein] + ADP + H(+)</text>
        <dbReference type="Rhea" id="RHEA:10596"/>
        <dbReference type="Rhea" id="RHEA-COMP:10136"/>
        <dbReference type="Rhea" id="RHEA-COMP:20101"/>
        <dbReference type="ChEBI" id="CHEBI:15378"/>
        <dbReference type="ChEBI" id="CHEBI:30616"/>
        <dbReference type="ChEBI" id="CHEBI:46858"/>
        <dbReference type="ChEBI" id="CHEBI:61978"/>
        <dbReference type="ChEBI" id="CHEBI:456216"/>
        <dbReference type="EC" id="2.7.10.2"/>
    </reaction>
</comment>
<dbReference type="Gene3D" id="3.40.50.300">
    <property type="entry name" value="P-loop containing nucleotide triphosphate hydrolases"/>
    <property type="match status" value="1"/>
</dbReference>
<dbReference type="NCBIfam" id="TIGR01007">
    <property type="entry name" value="eps_fam"/>
    <property type="match status" value="1"/>
</dbReference>
<evidence type="ECO:0000313" key="22">
    <source>
        <dbReference type="Proteomes" id="UP000004827"/>
    </source>
</evidence>
<evidence type="ECO:0000313" key="21">
    <source>
        <dbReference type="EMBL" id="EEW07172.1"/>
    </source>
</evidence>
<keyword evidence="9" id="KW-0547">Nucleotide-binding</keyword>
<evidence type="ECO:0000256" key="2">
    <source>
        <dbReference type="ARBA" id="ARBA00007316"/>
    </source>
</evidence>
<comment type="similarity">
    <text evidence="3">Belongs to the etk/wzc family.</text>
</comment>
<feature type="coiled-coil region" evidence="16">
    <location>
        <begin position="339"/>
        <end position="381"/>
    </location>
</feature>
<evidence type="ECO:0000256" key="16">
    <source>
        <dbReference type="SAM" id="Coils"/>
    </source>
</evidence>
<evidence type="ECO:0000259" key="20">
    <source>
        <dbReference type="Pfam" id="PF13807"/>
    </source>
</evidence>
<evidence type="ECO:0000256" key="14">
    <source>
        <dbReference type="ARBA" id="ARBA00023137"/>
    </source>
</evidence>
<keyword evidence="5" id="KW-1003">Cell membrane</keyword>
<evidence type="ECO:0000256" key="8">
    <source>
        <dbReference type="ARBA" id="ARBA00022692"/>
    </source>
</evidence>
<name>D2YDK4_VIBMI</name>
<keyword evidence="12 17" id="KW-1133">Transmembrane helix</keyword>
<dbReference type="Pfam" id="PF13614">
    <property type="entry name" value="AAA_31"/>
    <property type="match status" value="1"/>
</dbReference>
<dbReference type="GO" id="GO:0005886">
    <property type="term" value="C:plasma membrane"/>
    <property type="evidence" value="ECO:0007669"/>
    <property type="project" value="UniProtKB-SubCell"/>
</dbReference>
<feature type="domain" description="AAA" evidence="19">
    <location>
        <begin position="552"/>
        <end position="685"/>
    </location>
</feature>
<evidence type="ECO:0000259" key="18">
    <source>
        <dbReference type="Pfam" id="PF02706"/>
    </source>
</evidence>
<dbReference type="PANTHER" id="PTHR32309">
    <property type="entry name" value="TYROSINE-PROTEIN KINASE"/>
    <property type="match status" value="1"/>
</dbReference>
<evidence type="ECO:0000256" key="11">
    <source>
        <dbReference type="ARBA" id="ARBA00022840"/>
    </source>
</evidence>
<dbReference type="InterPro" id="IPR050445">
    <property type="entry name" value="Bact_polysacc_biosynth/exp"/>
</dbReference>
<comment type="subcellular location">
    <subcellularLocation>
        <location evidence="1">Cell inner membrane</location>
        <topology evidence="1">Multi-pass membrane protein</topology>
    </subcellularLocation>
</comment>
<keyword evidence="7" id="KW-0808">Transferase</keyword>
<evidence type="ECO:0000256" key="12">
    <source>
        <dbReference type="ARBA" id="ARBA00022989"/>
    </source>
</evidence>
<evidence type="ECO:0000256" key="5">
    <source>
        <dbReference type="ARBA" id="ARBA00022475"/>
    </source>
</evidence>
<organism evidence="21 22">
    <name type="scientific">Vibrio mimicus VM603</name>
    <dbReference type="NCBI Taxonomy" id="671074"/>
    <lineage>
        <taxon>Bacteria</taxon>
        <taxon>Pseudomonadati</taxon>
        <taxon>Pseudomonadota</taxon>
        <taxon>Gammaproteobacteria</taxon>
        <taxon>Vibrionales</taxon>
        <taxon>Vibrionaceae</taxon>
        <taxon>Vibrio</taxon>
    </lineage>
</organism>
<evidence type="ECO:0000256" key="7">
    <source>
        <dbReference type="ARBA" id="ARBA00022679"/>
    </source>
</evidence>
<dbReference type="GO" id="GO:0004715">
    <property type="term" value="F:non-membrane spanning protein tyrosine kinase activity"/>
    <property type="evidence" value="ECO:0007669"/>
    <property type="project" value="UniProtKB-EC"/>
</dbReference>
<reference evidence="21 22" key="1">
    <citation type="journal article" date="2009" name="BMC Evol. Biol.">
        <title>Genomic taxonomy of Vibrios.</title>
        <authorList>
            <person name="Thompson C.C."/>
            <person name="Vicente A.C."/>
            <person name="Souza R.C."/>
            <person name="Vasconcelos A.T."/>
            <person name="Vesth T."/>
            <person name="Alves N.Jr."/>
            <person name="Ussery D.W."/>
            <person name="Iida T."/>
            <person name="Thompson F.L."/>
        </authorList>
    </citation>
    <scope>NUCLEOTIDE SEQUENCE [LARGE SCALE GENOMIC DNA]</scope>
    <source>
        <strain evidence="21 22">VM603</strain>
    </source>
</reference>
<dbReference type="InterPro" id="IPR003856">
    <property type="entry name" value="LPS_length_determ_N"/>
</dbReference>
<dbReference type="InterPro" id="IPR025669">
    <property type="entry name" value="AAA_dom"/>
</dbReference>
<evidence type="ECO:0000256" key="17">
    <source>
        <dbReference type="SAM" id="Phobius"/>
    </source>
</evidence>
<proteinExistence type="inferred from homology"/>
<comment type="caution">
    <text evidence="21">The sequence shown here is derived from an EMBL/GenBank/DDBJ whole genome shotgun (WGS) entry which is preliminary data.</text>
</comment>
<accession>D2YDK4</accession>
<dbReference type="PANTHER" id="PTHR32309:SF13">
    <property type="entry name" value="FERRIC ENTEROBACTIN TRANSPORT PROTEIN FEPE"/>
    <property type="match status" value="1"/>
</dbReference>
<evidence type="ECO:0000256" key="10">
    <source>
        <dbReference type="ARBA" id="ARBA00022777"/>
    </source>
</evidence>
<evidence type="ECO:0000256" key="9">
    <source>
        <dbReference type="ARBA" id="ARBA00022741"/>
    </source>
</evidence>
<evidence type="ECO:0000256" key="3">
    <source>
        <dbReference type="ARBA" id="ARBA00008883"/>
    </source>
</evidence>
<evidence type="ECO:0000256" key="6">
    <source>
        <dbReference type="ARBA" id="ARBA00022519"/>
    </source>
</evidence>
<evidence type="ECO:0000256" key="13">
    <source>
        <dbReference type="ARBA" id="ARBA00023136"/>
    </source>
</evidence>
<gene>
    <name evidence="21" type="ORF">VMB_16010</name>
</gene>
<dbReference type="CDD" id="cd05387">
    <property type="entry name" value="BY-kinase"/>
    <property type="match status" value="1"/>
</dbReference>
<dbReference type="EC" id="2.7.10.2" evidence="4"/>
<dbReference type="GO" id="GO:0005524">
    <property type="term" value="F:ATP binding"/>
    <property type="evidence" value="ECO:0007669"/>
    <property type="project" value="UniProtKB-KW"/>
</dbReference>
<evidence type="ECO:0000256" key="1">
    <source>
        <dbReference type="ARBA" id="ARBA00004429"/>
    </source>
</evidence>
<keyword evidence="13 17" id="KW-0472">Membrane</keyword>
<feature type="transmembrane region" description="Helical" evidence="17">
    <location>
        <begin position="30"/>
        <end position="48"/>
    </location>
</feature>
<sequence>MVHEMTGKQFTQEEVIDIRQYFNVLLNYKWRILLFSIMVTAITLLFVLSMRSEYTARATILIESTQAKAVSIEEVYGLDTKSQEYYLTQIEILKSDTIAQEVIQRLGLATDPEFDPTQKENQSSGLTNQLLEWMPFLKAFKQQEVVPDAEQEAYRNSRLILYKFKNGMNISPIRKTQLVNIYYTAGNPKLAADIANEIARVYMDSHLDAKLEVELKANTWLNNRMGELREKMRESEAQLQAFLQAEGLVDVQGVEGLATQELEELTSQMNKARDRRVAAETLYLVANSYSKNDSDLTALSSIPEISNHPTIRDLKVAEVDAERKVSEFSKRYGPKHPKLKSATAQLEAVRKNLRSELKQLLNGINNELQAAKQAERSLQTEFNQRKSEFQTLTVKNAKYSELKREVQTNRELFDLFLARQKETSASGDFNTTIARFTDQATAPLTPSKPNKKLIVLLAFVASFGFACVVAFIADAMSDTFADIKQVEKQLALSLLGVVPAIRQRRGKLDAKAYFDEKLRELTEAVRTIRTSYLLAHVNQEQHVVMLTSCLPGEGKTTSSINLALSLAQMEKTLLIDCDLRKPAIAHRFGISGSQPGVTNLLTGTQKLEDCIYHDEQSGLDVLTAGVYTSNPLELLSSAKFSELLSDLRTRYQRIVIDTPPCLAVSDSFMLAQHVDSVILVIDANHTRTPVVREVVGKLTQQGSRIDGVILNRLNAKKASRYSGYYHYQAYYGEDNKQGSVQ</sequence>
<dbReference type="AlphaFoldDB" id="D2YDK4"/>
<dbReference type="SUPFAM" id="SSF52540">
    <property type="entry name" value="P-loop containing nucleoside triphosphate hydrolases"/>
    <property type="match status" value="1"/>
</dbReference>
<keyword evidence="6" id="KW-0997">Cell inner membrane</keyword>
<dbReference type="Pfam" id="PF13807">
    <property type="entry name" value="GNVR"/>
    <property type="match status" value="1"/>
</dbReference>
<dbReference type="Proteomes" id="UP000004827">
    <property type="component" value="Unassembled WGS sequence"/>
</dbReference>
<feature type="domain" description="Polysaccharide chain length determinant N-terminal" evidence="18">
    <location>
        <begin position="16"/>
        <end position="105"/>
    </location>
</feature>
<dbReference type="InterPro" id="IPR005702">
    <property type="entry name" value="Wzc-like_C"/>
</dbReference>
<dbReference type="InterPro" id="IPR032807">
    <property type="entry name" value="GNVR"/>
</dbReference>
<keyword evidence="10" id="KW-0418">Kinase</keyword>
<feature type="domain" description="Tyrosine-protein kinase G-rich" evidence="20">
    <location>
        <begin position="401"/>
        <end position="472"/>
    </location>
</feature>
<evidence type="ECO:0000256" key="4">
    <source>
        <dbReference type="ARBA" id="ARBA00011903"/>
    </source>
</evidence>
<keyword evidence="14" id="KW-0829">Tyrosine-protein kinase</keyword>
<dbReference type="EMBL" id="ACYU01000073">
    <property type="protein sequence ID" value="EEW07172.1"/>
    <property type="molecule type" value="Genomic_DNA"/>
</dbReference>
<evidence type="ECO:0000259" key="19">
    <source>
        <dbReference type="Pfam" id="PF13614"/>
    </source>
</evidence>
<protein>
    <recommendedName>
        <fullName evidence="4">non-specific protein-tyrosine kinase</fullName>
        <ecNumber evidence="4">2.7.10.2</ecNumber>
    </recommendedName>
</protein>
<evidence type="ECO:0000256" key="15">
    <source>
        <dbReference type="ARBA" id="ARBA00051245"/>
    </source>
</evidence>
<dbReference type="InterPro" id="IPR027417">
    <property type="entry name" value="P-loop_NTPase"/>
</dbReference>
<dbReference type="Pfam" id="PF02706">
    <property type="entry name" value="Wzz"/>
    <property type="match status" value="1"/>
</dbReference>
<keyword evidence="8 17" id="KW-0812">Transmembrane</keyword>
<keyword evidence="16" id="KW-0175">Coiled coil</keyword>